<proteinExistence type="predicted"/>
<evidence type="ECO:0000313" key="1">
    <source>
        <dbReference type="EMBL" id="MCO6415257.1"/>
    </source>
</evidence>
<protein>
    <submittedName>
        <fullName evidence="1">Uncharacterized protein</fullName>
    </submittedName>
</protein>
<sequence length="87" mass="9152">MLAGLALAQAGNLLLNGVTVLALWPLGRRVALAAGMLAGNRNQALFLAVLPAAADPGVLLFFALGQVPMFLSPFLLRPVYRLVLREG</sequence>
<gene>
    <name evidence="1" type="ORF">JYK14_03580</name>
</gene>
<name>A0ABT1D042_9PROT</name>
<keyword evidence="2" id="KW-1185">Reference proteome</keyword>
<comment type="caution">
    <text evidence="1">The sequence shown here is derived from an EMBL/GenBank/DDBJ whole genome shotgun (WGS) entry which is preliminary data.</text>
</comment>
<dbReference type="EMBL" id="JAFIRR010000020">
    <property type="protein sequence ID" value="MCO6415257.1"/>
    <property type="molecule type" value="Genomic_DNA"/>
</dbReference>
<dbReference type="RefSeq" id="WP_252951856.1">
    <property type="nucleotide sequence ID" value="NZ_JAFIRR010000020.1"/>
</dbReference>
<accession>A0ABT1D042</accession>
<reference evidence="1 2" key="1">
    <citation type="submission" date="2021-12" db="EMBL/GenBank/DDBJ databases">
        <title>Siccirubricoccus leaddurans sp. nov., a high concentration Zn2+ tolerance bacterium.</title>
        <authorList>
            <person name="Cao Y."/>
        </authorList>
    </citation>
    <scope>NUCLEOTIDE SEQUENCE [LARGE SCALE GENOMIC DNA]</scope>
    <source>
        <strain evidence="1 2">KC 17139</strain>
    </source>
</reference>
<evidence type="ECO:0000313" key="2">
    <source>
        <dbReference type="Proteomes" id="UP001523392"/>
    </source>
</evidence>
<organism evidence="1 2">
    <name type="scientific">Siccirubricoccus soli</name>
    <dbReference type="NCBI Taxonomy" id="2899147"/>
    <lineage>
        <taxon>Bacteria</taxon>
        <taxon>Pseudomonadati</taxon>
        <taxon>Pseudomonadota</taxon>
        <taxon>Alphaproteobacteria</taxon>
        <taxon>Acetobacterales</taxon>
        <taxon>Roseomonadaceae</taxon>
        <taxon>Siccirubricoccus</taxon>
    </lineage>
</organism>
<dbReference type="Proteomes" id="UP001523392">
    <property type="component" value="Unassembled WGS sequence"/>
</dbReference>